<dbReference type="EMBL" id="CM034404">
    <property type="protein sequence ID" value="KAJ0174217.1"/>
    <property type="molecule type" value="Genomic_DNA"/>
</dbReference>
<sequence>MSPYHHFKDMELVSFAQEVLQTIAEHAASYKVGQIGLRYLDRALRVVEKCARWAVPPPLDQDERPQPELVRPLPWVFFLMMLITLRVTRESISIVNLIMGKPPLRSADVVMYIQSKRRYLRTLTYQGNRIARARRTTNAQPRNSWYSTVRSLFEFTMCFRKPSQLYGNNNTTNVSNNDEVLVVKHGKPERESNSPVALGNAESTMERLIEKMMVDLDADSDEDSCFTITTITTPKSERSESAVESDHETDLNIDSTPAKSTEMAKPKDTESSTEKKSVTTSTPEKKGLNVEEITTDIPTVKGDIDKQKVDDDKDKIANKTQNVDNDESKVDNEVQRVDKEKVSNETQKVDNDTKKIDEKASTIETPKREIETPAKDTKVNSTPDHKINPQDNKIYTKHSDESPKSSTIPIKHNTDKRQINTAEENTLTWEKVTVTSSTKEESMNFLQHERSQQRSSRAPKNDYKMANGRTVKSVPNKKKGAQTERREVIATKSSPGNNSL</sequence>
<name>A0ACC1CSF5_9NEOP</name>
<protein>
    <submittedName>
        <fullName evidence="1">Uncharacterized protein</fullName>
    </submittedName>
</protein>
<proteinExistence type="predicted"/>
<organism evidence="1 2">
    <name type="scientific">Dendrolimus kikuchii</name>
    <dbReference type="NCBI Taxonomy" id="765133"/>
    <lineage>
        <taxon>Eukaryota</taxon>
        <taxon>Metazoa</taxon>
        <taxon>Ecdysozoa</taxon>
        <taxon>Arthropoda</taxon>
        <taxon>Hexapoda</taxon>
        <taxon>Insecta</taxon>
        <taxon>Pterygota</taxon>
        <taxon>Neoptera</taxon>
        <taxon>Endopterygota</taxon>
        <taxon>Lepidoptera</taxon>
        <taxon>Glossata</taxon>
        <taxon>Ditrysia</taxon>
        <taxon>Bombycoidea</taxon>
        <taxon>Lasiocampidae</taxon>
        <taxon>Dendrolimus</taxon>
    </lineage>
</organism>
<dbReference type="Proteomes" id="UP000824533">
    <property type="component" value="Linkage Group LG18"/>
</dbReference>
<evidence type="ECO:0000313" key="2">
    <source>
        <dbReference type="Proteomes" id="UP000824533"/>
    </source>
</evidence>
<keyword evidence="2" id="KW-1185">Reference proteome</keyword>
<gene>
    <name evidence="1" type="ORF">K1T71_010363</name>
</gene>
<comment type="caution">
    <text evidence="1">The sequence shown here is derived from an EMBL/GenBank/DDBJ whole genome shotgun (WGS) entry which is preliminary data.</text>
</comment>
<reference evidence="1 2" key="1">
    <citation type="journal article" date="2021" name="Front. Genet.">
        <title>Chromosome-Level Genome Assembly Reveals Significant Gene Expansion in the Toll and IMD Signaling Pathways of Dendrolimus kikuchii.</title>
        <authorList>
            <person name="Zhou J."/>
            <person name="Wu P."/>
            <person name="Xiong Z."/>
            <person name="Liu N."/>
            <person name="Zhao N."/>
            <person name="Ji M."/>
            <person name="Qiu Y."/>
            <person name="Yang B."/>
        </authorList>
    </citation>
    <scope>NUCLEOTIDE SEQUENCE [LARGE SCALE GENOMIC DNA]</scope>
    <source>
        <strain evidence="1">Ann1</strain>
    </source>
</reference>
<evidence type="ECO:0000313" key="1">
    <source>
        <dbReference type="EMBL" id="KAJ0174217.1"/>
    </source>
</evidence>
<accession>A0ACC1CSF5</accession>